<keyword evidence="1" id="KW-0472">Membrane</keyword>
<sequence>MNNLKVILLCSQVNFRKWLVNPRIYTLAVITIAFLSYHSLGLSKFAAEKEIAITPWVFPFLSIPPTMQVFACFIVLLFCDAPFADRHMPFLTIRTSRRNWIIGQLIYIILASFIYTIFVCVMSAIVLIPNLQLSTGWGVLIKTLAVKPDIAPSVLVFFDEEIIKMFSPIKAILISSGLFWLVAVFIGVLIFFFNVVIKKMSGLVASGFFIFMSFFSIIQGILIFGEWIRYLSPISWMNISYLYWNGFGFATASPTFAVLCLLIAILLMGIISTIVFCKKDMNIHGWGD</sequence>
<evidence type="ECO:0000256" key="1">
    <source>
        <dbReference type="SAM" id="Phobius"/>
    </source>
</evidence>
<keyword evidence="1" id="KW-1133">Transmembrane helix</keyword>
<feature type="transmembrane region" description="Helical" evidence="1">
    <location>
        <begin position="171"/>
        <end position="196"/>
    </location>
</feature>
<dbReference type="AlphaFoldDB" id="A0A942TQS3"/>
<organism evidence="2 3">
    <name type="scientific">Lederbergia citrisecunda</name>
    <dbReference type="NCBI Taxonomy" id="2833583"/>
    <lineage>
        <taxon>Bacteria</taxon>
        <taxon>Bacillati</taxon>
        <taxon>Bacillota</taxon>
        <taxon>Bacilli</taxon>
        <taxon>Bacillales</taxon>
        <taxon>Bacillaceae</taxon>
        <taxon>Lederbergia</taxon>
    </lineage>
</organism>
<reference evidence="2 3" key="1">
    <citation type="submission" date="2021-05" db="EMBL/GenBank/DDBJ databases">
        <title>Novel Bacillus species.</title>
        <authorList>
            <person name="Liu G."/>
        </authorList>
    </citation>
    <scope>NUCLEOTIDE SEQUENCE [LARGE SCALE GENOMIC DNA]</scope>
    <source>
        <strain evidence="2 3">FJAT-49732</strain>
    </source>
</reference>
<evidence type="ECO:0000313" key="2">
    <source>
        <dbReference type="EMBL" id="MBS4201838.1"/>
    </source>
</evidence>
<keyword evidence="1" id="KW-0812">Transmembrane</keyword>
<feature type="transmembrane region" description="Helical" evidence="1">
    <location>
        <begin position="24"/>
        <end position="47"/>
    </location>
</feature>
<keyword evidence="3" id="KW-1185">Reference proteome</keyword>
<dbReference type="Proteomes" id="UP000682713">
    <property type="component" value="Unassembled WGS sequence"/>
</dbReference>
<feature type="transmembrane region" description="Helical" evidence="1">
    <location>
        <begin position="244"/>
        <end position="277"/>
    </location>
</feature>
<gene>
    <name evidence="2" type="ORF">KHA93_19725</name>
</gene>
<proteinExistence type="predicted"/>
<feature type="transmembrane region" description="Helical" evidence="1">
    <location>
        <begin position="67"/>
        <end position="84"/>
    </location>
</feature>
<feature type="transmembrane region" description="Helical" evidence="1">
    <location>
        <begin position="105"/>
        <end position="128"/>
    </location>
</feature>
<dbReference type="EMBL" id="JAGYPJ010000001">
    <property type="protein sequence ID" value="MBS4201838.1"/>
    <property type="molecule type" value="Genomic_DNA"/>
</dbReference>
<name>A0A942TQS3_9BACI</name>
<evidence type="ECO:0000313" key="3">
    <source>
        <dbReference type="Proteomes" id="UP000682713"/>
    </source>
</evidence>
<comment type="caution">
    <text evidence="2">The sequence shown here is derived from an EMBL/GenBank/DDBJ whole genome shotgun (WGS) entry which is preliminary data.</text>
</comment>
<protein>
    <submittedName>
        <fullName evidence="2">Uncharacterized protein</fullName>
    </submittedName>
</protein>
<accession>A0A942TQS3</accession>
<feature type="transmembrane region" description="Helical" evidence="1">
    <location>
        <begin position="203"/>
        <end position="224"/>
    </location>
</feature>
<dbReference type="RefSeq" id="WP_213112271.1">
    <property type="nucleotide sequence ID" value="NZ_JAGYPJ010000001.1"/>
</dbReference>